<reference evidence="1" key="1">
    <citation type="submission" date="2020-04" db="EMBL/GenBank/DDBJ databases">
        <authorList>
            <person name="Chiriac C."/>
            <person name="Salcher M."/>
            <person name="Ghai R."/>
            <person name="Kavagutti S V."/>
        </authorList>
    </citation>
    <scope>NUCLEOTIDE SEQUENCE</scope>
</reference>
<proteinExistence type="predicted"/>
<evidence type="ECO:0000313" key="1">
    <source>
        <dbReference type="EMBL" id="CAB4137592.1"/>
    </source>
</evidence>
<accession>A0A6J5LUX6</accession>
<sequence length="133" mass="13730">MPANTKPIFALSPETRLAAITGTTTDKSGATTANIVDLITATTDGTKVTQIKYKHVGNSTAGIFLVWVTDTAGANPRLLAESTYAAITSSTTVATAEGTLIFNDLQLKSGQKIQVGATTATTNIHVTASIGNF</sequence>
<organism evidence="1">
    <name type="scientific">uncultured Caudovirales phage</name>
    <dbReference type="NCBI Taxonomy" id="2100421"/>
    <lineage>
        <taxon>Viruses</taxon>
        <taxon>Duplodnaviria</taxon>
        <taxon>Heunggongvirae</taxon>
        <taxon>Uroviricota</taxon>
        <taxon>Caudoviricetes</taxon>
        <taxon>Peduoviridae</taxon>
        <taxon>Maltschvirus</taxon>
        <taxon>Maltschvirus maltsch</taxon>
    </lineage>
</organism>
<name>A0A6J5LUX6_9CAUD</name>
<gene>
    <name evidence="1" type="ORF">UFOVP318_44</name>
</gene>
<dbReference type="EMBL" id="LR796337">
    <property type="protein sequence ID" value="CAB4137592.1"/>
    <property type="molecule type" value="Genomic_DNA"/>
</dbReference>
<protein>
    <submittedName>
        <fullName evidence="1">Uncharacterized protein</fullName>
    </submittedName>
</protein>